<organism evidence="2 3">
    <name type="scientific">Phreatobacter stygius</name>
    <dbReference type="NCBI Taxonomy" id="1940610"/>
    <lineage>
        <taxon>Bacteria</taxon>
        <taxon>Pseudomonadati</taxon>
        <taxon>Pseudomonadota</taxon>
        <taxon>Alphaproteobacteria</taxon>
        <taxon>Hyphomicrobiales</taxon>
        <taxon>Phreatobacteraceae</taxon>
        <taxon>Phreatobacter</taxon>
    </lineage>
</organism>
<dbReference type="OrthoDB" id="9072761at2"/>
<dbReference type="SUPFAM" id="SSF51658">
    <property type="entry name" value="Xylose isomerase-like"/>
    <property type="match status" value="1"/>
</dbReference>
<feature type="domain" description="Xylose isomerase-like TIM barrel" evidence="1">
    <location>
        <begin position="30"/>
        <end position="249"/>
    </location>
</feature>
<keyword evidence="2" id="KW-0413">Isomerase</keyword>
<dbReference type="GO" id="GO:0016853">
    <property type="term" value="F:isomerase activity"/>
    <property type="evidence" value="ECO:0007669"/>
    <property type="project" value="UniProtKB-KW"/>
</dbReference>
<dbReference type="PANTHER" id="PTHR12110">
    <property type="entry name" value="HYDROXYPYRUVATE ISOMERASE"/>
    <property type="match status" value="1"/>
</dbReference>
<dbReference type="Proteomes" id="UP000298781">
    <property type="component" value="Chromosome"/>
</dbReference>
<protein>
    <submittedName>
        <fullName evidence="2">Sugar phosphate isomerase/epimerase</fullName>
    </submittedName>
</protein>
<dbReference type="AlphaFoldDB" id="A0A4D7BBA5"/>
<accession>A0A4D7BBA5</accession>
<dbReference type="KEGG" id="pstg:E8M01_14745"/>
<dbReference type="EMBL" id="CP039690">
    <property type="protein sequence ID" value="QCI65357.1"/>
    <property type="molecule type" value="Genomic_DNA"/>
</dbReference>
<dbReference type="Pfam" id="PF01261">
    <property type="entry name" value="AP_endonuc_2"/>
    <property type="match status" value="1"/>
</dbReference>
<keyword evidence="3" id="KW-1185">Reference proteome</keyword>
<proteinExistence type="predicted"/>
<dbReference type="InterPro" id="IPR013022">
    <property type="entry name" value="Xyl_isomerase-like_TIM-brl"/>
</dbReference>
<evidence type="ECO:0000313" key="2">
    <source>
        <dbReference type="EMBL" id="QCI65357.1"/>
    </source>
</evidence>
<dbReference type="PANTHER" id="PTHR12110:SF48">
    <property type="entry name" value="BLL3656 PROTEIN"/>
    <property type="match status" value="1"/>
</dbReference>
<dbReference type="RefSeq" id="WP_136960804.1">
    <property type="nucleotide sequence ID" value="NZ_CP039690.1"/>
</dbReference>
<reference evidence="2 3" key="1">
    <citation type="submission" date="2019-04" db="EMBL/GenBank/DDBJ databases">
        <title>Phreatobacter aquaticus sp. nov.</title>
        <authorList>
            <person name="Choi A."/>
        </authorList>
    </citation>
    <scope>NUCLEOTIDE SEQUENCE [LARGE SCALE GENOMIC DNA]</scope>
    <source>
        <strain evidence="2 3">KCTC 52518</strain>
    </source>
</reference>
<gene>
    <name evidence="2" type="ORF">E8M01_14745</name>
</gene>
<dbReference type="InterPro" id="IPR050312">
    <property type="entry name" value="IolE/XylAMocC-like"/>
</dbReference>
<sequence length="278" mass="29044">MTPSPTHPSGRRLSLAHLTVIDAGPVELIRAAAAGGFDHVGLRIVAPTASDRIVPVIGDETMIRAILDAMAATGVSILDVEAIWLTPDTDPAAFTAIAETAARLGATQVLAIGHDPEPSRQVENFGRLAATARQHGLGTMLEFIPYCVVNTLAAAEAVVDAAVVAGSGIMIDALHLRRSGGGPQDLAGISPDRLSYIQLCDARREPPFPDDLRREARGDRLYPGDGELDIAGLLDALPAGIPLSIEAPVAGHAGLSAMERARLCGERTRATLEALGQR</sequence>
<evidence type="ECO:0000313" key="3">
    <source>
        <dbReference type="Proteomes" id="UP000298781"/>
    </source>
</evidence>
<dbReference type="Gene3D" id="3.20.20.150">
    <property type="entry name" value="Divalent-metal-dependent TIM barrel enzymes"/>
    <property type="match status" value="1"/>
</dbReference>
<dbReference type="InterPro" id="IPR036237">
    <property type="entry name" value="Xyl_isomerase-like_sf"/>
</dbReference>
<name>A0A4D7BBA5_9HYPH</name>
<evidence type="ECO:0000259" key="1">
    <source>
        <dbReference type="Pfam" id="PF01261"/>
    </source>
</evidence>